<dbReference type="EMBL" id="AYSL01000008">
    <property type="protein sequence ID" value="KTF08383.1"/>
    <property type="molecule type" value="Genomic_DNA"/>
</dbReference>
<gene>
    <name evidence="5" type="ORF">MGSAQ_000126</name>
</gene>
<reference evidence="5" key="1">
    <citation type="submission" date="2013-11" db="EMBL/GenBank/DDBJ databases">
        <title>Microbial diversity, functional groups and degradation webs in Northern and Southern Mediterranean and Red Sea marine crude oil polluted sites.</title>
        <authorList>
            <person name="Daffonchio D."/>
            <person name="Mapelli F."/>
            <person name="Ferrer M."/>
            <person name="Richter M."/>
            <person name="Cherif A."/>
            <person name="Malkawi H.I."/>
            <person name="Yakimov M.M."/>
            <person name="Abdel-Fattah Y.R."/>
            <person name="Blaghen M."/>
            <person name="Golyshin P.N."/>
            <person name="Kalogerakis N."/>
            <person name="Boon N."/>
            <person name="Magagnini M."/>
            <person name="Fava F."/>
        </authorList>
    </citation>
    <scope>NUCLEOTIDE SEQUENCE</scope>
</reference>
<dbReference type="InterPro" id="IPR017438">
    <property type="entry name" value="ATP-NAD_kinase_N"/>
</dbReference>
<dbReference type="SMART" id="SM00046">
    <property type="entry name" value="DAGKc"/>
    <property type="match status" value="1"/>
</dbReference>
<comment type="caution">
    <text evidence="5">The sequence shown here is derived from an EMBL/GenBank/DDBJ whole genome shotgun (WGS) entry which is preliminary data.</text>
</comment>
<proteinExistence type="predicted"/>
<dbReference type="PROSITE" id="PS50146">
    <property type="entry name" value="DAGK"/>
    <property type="match status" value="1"/>
</dbReference>
<dbReference type="GO" id="GO:0005829">
    <property type="term" value="C:cytosol"/>
    <property type="evidence" value="ECO:0007669"/>
    <property type="project" value="TreeGrafter"/>
</dbReference>
<evidence type="ECO:0000259" key="2">
    <source>
        <dbReference type="PROSITE" id="PS50054"/>
    </source>
</evidence>
<feature type="domain" description="DAGKc" evidence="4">
    <location>
        <begin position="247"/>
        <end position="379"/>
    </location>
</feature>
<dbReference type="SMART" id="SM00404">
    <property type="entry name" value="PTPc_motif"/>
    <property type="match status" value="1"/>
</dbReference>
<dbReference type="Gene3D" id="2.60.200.40">
    <property type="match status" value="1"/>
</dbReference>
<accession>A0A1B6NY94</accession>
<name>A0A1B6NY94_9ZZZZ</name>
<keyword evidence="1" id="KW-1133">Transmembrane helix</keyword>
<dbReference type="Gene3D" id="3.90.190.10">
    <property type="entry name" value="Protein tyrosine phosphatase superfamily"/>
    <property type="match status" value="1"/>
</dbReference>
<dbReference type="GO" id="GO:0016301">
    <property type="term" value="F:kinase activity"/>
    <property type="evidence" value="ECO:0007669"/>
    <property type="project" value="InterPro"/>
</dbReference>
<dbReference type="SMART" id="SM00195">
    <property type="entry name" value="DSPc"/>
    <property type="match status" value="1"/>
</dbReference>
<feature type="domain" description="Tyrosine specific protein phosphatases" evidence="3">
    <location>
        <begin position="166"/>
        <end position="235"/>
    </location>
</feature>
<dbReference type="FunFam" id="3.90.190.10:FF:000157">
    <property type="entry name" value="Protein-tyrosine phosphatase"/>
    <property type="match status" value="1"/>
</dbReference>
<sequence length="553" mass="60977">MLFPITKDVLIVKMVKYYVLGALVALALTLTVPVILLKVVFGWIAFSLIAVSSAYLLNYPSLFRKREDGSIPFYIRWIFVPFLLGSWLYNEYARRTDKVPPLQKIEPHLFLACRMSGKHVSLLNENNIDAILDVTAEFDGLDWTAYQEDYRYLNVPVLDHTSPTPEQLVLAINWLNQQISEKKNVVVHCALGRGRSVLVVAAYLLAKNPSLSVDDALREINQIRQTARLNKRQLASLQQIRDGGLLSLQKNLTLIVNPVAGGGKWEQYRDDVLSRLNEKFKVTVKETTPEVDGKALAEKAKQDGAHIIVACGGDGTLTEVASALVNTDVTMGIIPFGTANALSQVLHGYISKVMPISTACDIIIEGNTLAIDTATCNDHVMLLVAAVGFEEKMISAADREEKNVGGQFAYLKGLWNAISNNENMTFKVAKDNQPAETLETPSFVIANAAPMTTALAQGAEPPDITDGKLDLTWLLPQPSSDKQFASLAELVLSPAEAKKQSESIRHERASSITLTFDKPTAYAVDGEIYEGEKLEIKTCPRSLNVLTNFEEKD</sequence>
<dbReference type="GO" id="GO:0008929">
    <property type="term" value="F:methylglyoxal synthase activity"/>
    <property type="evidence" value="ECO:0007669"/>
    <property type="project" value="InterPro"/>
</dbReference>
<protein>
    <submittedName>
        <fullName evidence="5">Methylglyoxal synthase</fullName>
    </submittedName>
</protein>
<dbReference type="GO" id="GO:0019242">
    <property type="term" value="P:methylglyoxal biosynthetic process"/>
    <property type="evidence" value="ECO:0007669"/>
    <property type="project" value="InterPro"/>
</dbReference>
<dbReference type="AlphaFoldDB" id="A0A1B6NY94"/>
<feature type="transmembrane region" description="Helical" evidence="1">
    <location>
        <begin position="17"/>
        <end position="35"/>
    </location>
</feature>
<dbReference type="PROSITE" id="PS50056">
    <property type="entry name" value="TYR_PHOSPHATASE_2"/>
    <property type="match status" value="1"/>
</dbReference>
<evidence type="ECO:0000313" key="5">
    <source>
        <dbReference type="EMBL" id="KTF08383.1"/>
    </source>
</evidence>
<dbReference type="InterPro" id="IPR003595">
    <property type="entry name" value="Tyr_Pase_cat"/>
</dbReference>
<dbReference type="InterPro" id="IPR016064">
    <property type="entry name" value="NAD/diacylglycerol_kinase_sf"/>
</dbReference>
<dbReference type="InterPro" id="IPR029021">
    <property type="entry name" value="Prot-tyrosine_phosphatase-like"/>
</dbReference>
<dbReference type="SUPFAM" id="SSF52799">
    <property type="entry name" value="(Phosphotyrosine protein) phosphatases II"/>
    <property type="match status" value="1"/>
</dbReference>
<evidence type="ECO:0000259" key="3">
    <source>
        <dbReference type="PROSITE" id="PS50056"/>
    </source>
</evidence>
<dbReference type="Gene3D" id="3.40.50.10330">
    <property type="entry name" value="Probable inorganic polyphosphate/atp-NAD kinase, domain 1"/>
    <property type="match status" value="1"/>
</dbReference>
<organism evidence="5">
    <name type="scientific">marine sediment metagenome</name>
    <dbReference type="NCBI Taxonomy" id="412755"/>
    <lineage>
        <taxon>unclassified sequences</taxon>
        <taxon>metagenomes</taxon>
        <taxon>ecological metagenomes</taxon>
    </lineage>
</organism>
<evidence type="ECO:0000256" key="1">
    <source>
        <dbReference type="SAM" id="Phobius"/>
    </source>
</evidence>
<dbReference type="InterPro" id="IPR004363">
    <property type="entry name" value="Methylgl_synth"/>
</dbReference>
<keyword evidence="1" id="KW-0472">Membrane</keyword>
<evidence type="ECO:0000259" key="4">
    <source>
        <dbReference type="PROSITE" id="PS50146"/>
    </source>
</evidence>
<dbReference type="SUPFAM" id="SSF111331">
    <property type="entry name" value="NAD kinase/diacylglycerol kinase-like"/>
    <property type="match status" value="1"/>
</dbReference>
<feature type="domain" description="Tyrosine-protein phosphatase" evidence="2">
    <location>
        <begin position="100"/>
        <end position="246"/>
    </location>
</feature>
<dbReference type="InterPro" id="IPR000387">
    <property type="entry name" value="Tyr_Pase_dom"/>
</dbReference>
<dbReference type="InterPro" id="IPR020422">
    <property type="entry name" value="TYR_PHOSPHATASE_DUAL_dom"/>
</dbReference>
<keyword evidence="1" id="KW-0812">Transmembrane</keyword>
<dbReference type="NCBIfam" id="NF009025">
    <property type="entry name" value="PRK12361.1"/>
    <property type="match status" value="1"/>
</dbReference>
<feature type="transmembrane region" description="Helical" evidence="1">
    <location>
        <begin position="71"/>
        <end position="89"/>
    </location>
</feature>
<feature type="transmembrane region" description="Helical" evidence="1">
    <location>
        <begin position="41"/>
        <end position="59"/>
    </location>
</feature>
<dbReference type="PANTHER" id="PTHR30492">
    <property type="entry name" value="METHYLGLYOXAL SYNTHASE"/>
    <property type="match status" value="1"/>
</dbReference>
<dbReference type="Pfam" id="PF00782">
    <property type="entry name" value="DSPc"/>
    <property type="match status" value="1"/>
</dbReference>
<dbReference type="InterPro" id="IPR000340">
    <property type="entry name" value="Dual-sp_phosphatase_cat-dom"/>
</dbReference>
<dbReference type="PROSITE" id="PS50054">
    <property type="entry name" value="TYR_PHOSPHATASE_DUAL"/>
    <property type="match status" value="1"/>
</dbReference>
<dbReference type="InterPro" id="IPR001206">
    <property type="entry name" value="Diacylglycerol_kinase_cat_dom"/>
</dbReference>
<dbReference type="Pfam" id="PF00781">
    <property type="entry name" value="DAGK_cat"/>
    <property type="match status" value="1"/>
</dbReference>
<dbReference type="PANTHER" id="PTHR30492:SF0">
    <property type="entry name" value="METHYLGLYOXAL SYNTHASE"/>
    <property type="match status" value="1"/>
</dbReference>